<evidence type="ECO:0000259" key="2">
    <source>
        <dbReference type="Pfam" id="PF13556"/>
    </source>
</evidence>
<evidence type="ECO:0000259" key="1">
    <source>
        <dbReference type="Pfam" id="PF07905"/>
    </source>
</evidence>
<dbReference type="SUPFAM" id="SSF46689">
    <property type="entry name" value="Homeodomain-like"/>
    <property type="match status" value="1"/>
</dbReference>
<feature type="domain" description="Purine catabolism PurC-like" evidence="1">
    <location>
        <begin position="7"/>
        <end position="130"/>
    </location>
</feature>
<keyword evidence="4" id="KW-1185">Reference proteome</keyword>
<dbReference type="InterPro" id="IPR025736">
    <property type="entry name" value="PucR_C-HTH_dom"/>
</dbReference>
<name>A0A2A2EGD6_9BIFI</name>
<dbReference type="InterPro" id="IPR051448">
    <property type="entry name" value="CdaR-like_regulators"/>
</dbReference>
<dbReference type="PANTHER" id="PTHR33744">
    <property type="entry name" value="CARBOHYDRATE DIACID REGULATOR"/>
    <property type="match status" value="1"/>
</dbReference>
<dbReference type="InterPro" id="IPR012914">
    <property type="entry name" value="PucR_dom"/>
</dbReference>
<dbReference type="EMBL" id="MVOH01000006">
    <property type="protein sequence ID" value="PAU68249.1"/>
    <property type="molecule type" value="Genomic_DNA"/>
</dbReference>
<dbReference type="PANTHER" id="PTHR33744:SF15">
    <property type="entry name" value="CARBOHYDRATE DIACID REGULATOR"/>
    <property type="match status" value="1"/>
</dbReference>
<feature type="domain" description="PucR C-terminal helix-turn-helix" evidence="2">
    <location>
        <begin position="444"/>
        <end position="499"/>
    </location>
</feature>
<reference evidence="3 4" key="1">
    <citation type="journal article" date="2017" name="ISME J.">
        <title>Unveiling bifidobacterial biogeography across the mammalian branch of the tree of life.</title>
        <authorList>
            <person name="Milani C."/>
            <person name="Mangifesta M."/>
            <person name="Mancabelli L."/>
            <person name="Lugli G.A."/>
            <person name="James K."/>
            <person name="Duranti S."/>
            <person name="Turroni F."/>
            <person name="Ferrario C."/>
            <person name="Ossiprandi M.C."/>
            <person name="van Sinderen D."/>
            <person name="Ventura M."/>
        </authorList>
    </citation>
    <scope>NUCLEOTIDE SEQUENCE [LARGE SCALE GENOMIC DNA]</scope>
    <source>
        <strain evidence="4">Ham19E</strain>
    </source>
</reference>
<dbReference type="Pfam" id="PF07905">
    <property type="entry name" value="PucR"/>
    <property type="match status" value="1"/>
</dbReference>
<dbReference type="InterPro" id="IPR009057">
    <property type="entry name" value="Homeodomain-like_sf"/>
</dbReference>
<accession>A0A2A2EGD6</accession>
<evidence type="ECO:0000313" key="4">
    <source>
        <dbReference type="Proteomes" id="UP000218399"/>
    </source>
</evidence>
<evidence type="ECO:0000313" key="3">
    <source>
        <dbReference type="EMBL" id="PAU68249.1"/>
    </source>
</evidence>
<dbReference type="InterPro" id="IPR042070">
    <property type="entry name" value="PucR_C-HTH_sf"/>
</dbReference>
<proteinExistence type="predicted"/>
<dbReference type="Proteomes" id="UP000218399">
    <property type="component" value="Unassembled WGS sequence"/>
</dbReference>
<organism evidence="3 4">
    <name type="scientific">Bifidobacterium criceti</name>
    <dbReference type="NCBI Taxonomy" id="1960969"/>
    <lineage>
        <taxon>Bacteria</taxon>
        <taxon>Bacillati</taxon>
        <taxon>Actinomycetota</taxon>
        <taxon>Actinomycetes</taxon>
        <taxon>Bifidobacteriales</taxon>
        <taxon>Bifidobacteriaceae</taxon>
        <taxon>Bifidobacterium</taxon>
    </lineage>
</organism>
<protein>
    <submittedName>
        <fullName evidence="3">Transcriptional regulator</fullName>
    </submittedName>
</protein>
<gene>
    <name evidence="3" type="ORF">B1526_0434</name>
</gene>
<sequence length="515" mass="54766">MTVTVKDILTRSVLAKADPIVEASPDTLDNTVRWAYTNERYDVARFLSGGELVIVEGSALFAHLEDHELAKYVDSLADIGAAGLVVELVEGLKDIPAALRARADERGLPVIGLRSRIPFVDACQSVNTLIVKDQFLVQMEVDALSTVLRRELAQADDVQDVGEHLSHICGESVAIYDADGLPIAQYGPTMDAGEAPVVLIPIERQGVPVATLELSQRVRLFDERTRTQIAHVVGQVMAALMPRDASAAMTARVLSGPADGIHAGREEAGDIGQLLKALGAGDTASYYPFAVGVRSLTASAGRIERLLEGFASIEGAQTLCMLDGGVMFGLVHVDGGVCGRREEGVPTGLAWLSNQCDEVLAGAAADAGGVWTIGGRAVAEAGMLADAIGVMRAWIRSGAPQWGMMHSVYDGLLPRFAHVGRTDEALAMLRGVMMGESLAADDALVRTLAACFETGDNKTRACERLGIQRQTLYNRLDKVTRFCGITSEDGVAWSLLLFAAQIEAETNGDAPGATW</sequence>
<dbReference type="Gene3D" id="1.10.10.2840">
    <property type="entry name" value="PucR C-terminal helix-turn-helix domain"/>
    <property type="match status" value="1"/>
</dbReference>
<dbReference type="Pfam" id="PF13556">
    <property type="entry name" value="HTH_30"/>
    <property type="match status" value="1"/>
</dbReference>
<dbReference type="AlphaFoldDB" id="A0A2A2EGD6"/>
<dbReference type="RefSeq" id="WP_162287920.1">
    <property type="nucleotide sequence ID" value="NZ_MVOH01000006.1"/>
</dbReference>
<comment type="caution">
    <text evidence="3">The sequence shown here is derived from an EMBL/GenBank/DDBJ whole genome shotgun (WGS) entry which is preliminary data.</text>
</comment>